<dbReference type="Pfam" id="PF13480">
    <property type="entry name" value="Acetyltransf_6"/>
    <property type="match status" value="1"/>
</dbReference>
<keyword evidence="6" id="KW-0961">Cell wall biogenesis/degradation</keyword>
<dbReference type="Proteomes" id="UP000019402">
    <property type="component" value="Unassembled WGS sequence"/>
</dbReference>
<dbReference type="GO" id="GO:0009252">
    <property type="term" value="P:peptidoglycan biosynthetic process"/>
    <property type="evidence" value="ECO:0007669"/>
    <property type="project" value="UniProtKB-KW"/>
</dbReference>
<proteinExistence type="inferred from homology"/>
<keyword evidence="9" id="KW-1185">Reference proteome</keyword>
<accession>W7Y6K0</accession>
<keyword evidence="3" id="KW-0133">Cell shape</keyword>
<name>W7Y6K0_9BACT</name>
<dbReference type="GO" id="GO:0008360">
    <property type="term" value="P:regulation of cell shape"/>
    <property type="evidence" value="ECO:0007669"/>
    <property type="project" value="UniProtKB-KW"/>
</dbReference>
<dbReference type="STRING" id="869213.GCA_000517085_00275"/>
<dbReference type="InterPro" id="IPR003447">
    <property type="entry name" value="FEMABX"/>
</dbReference>
<evidence type="ECO:0000256" key="3">
    <source>
        <dbReference type="ARBA" id="ARBA00022960"/>
    </source>
</evidence>
<dbReference type="GO" id="GO:0071555">
    <property type="term" value="P:cell wall organization"/>
    <property type="evidence" value="ECO:0007669"/>
    <property type="project" value="UniProtKB-KW"/>
</dbReference>
<dbReference type="SUPFAM" id="SSF55729">
    <property type="entry name" value="Acyl-CoA N-acyltransferases (Nat)"/>
    <property type="match status" value="1"/>
</dbReference>
<dbReference type="Gene3D" id="3.40.630.30">
    <property type="match status" value="1"/>
</dbReference>
<evidence type="ECO:0000313" key="9">
    <source>
        <dbReference type="Proteomes" id="UP000019402"/>
    </source>
</evidence>
<feature type="domain" description="BioF2-like acetyltransferase" evidence="7">
    <location>
        <begin position="204"/>
        <end position="339"/>
    </location>
</feature>
<protein>
    <recommendedName>
        <fullName evidence="7">BioF2-like acetyltransferase domain-containing protein</fullName>
    </recommendedName>
</protein>
<comment type="caution">
    <text evidence="8">The sequence shown here is derived from an EMBL/GenBank/DDBJ whole genome shotgun (WGS) entry which is preliminary data.</text>
</comment>
<dbReference type="InterPro" id="IPR050644">
    <property type="entry name" value="PG_Glycine_Bridge_Synth"/>
</dbReference>
<comment type="similarity">
    <text evidence="1">Belongs to the FemABX family.</text>
</comment>
<evidence type="ECO:0000256" key="6">
    <source>
        <dbReference type="ARBA" id="ARBA00023316"/>
    </source>
</evidence>
<dbReference type="PROSITE" id="PS51191">
    <property type="entry name" value="FEMABX"/>
    <property type="match status" value="1"/>
</dbReference>
<evidence type="ECO:0000313" key="8">
    <source>
        <dbReference type="EMBL" id="GAF03263.1"/>
    </source>
</evidence>
<dbReference type="GO" id="GO:0016755">
    <property type="term" value="F:aminoacyltransferase activity"/>
    <property type="evidence" value="ECO:0007669"/>
    <property type="project" value="InterPro"/>
</dbReference>
<organism evidence="8 9">
    <name type="scientific">Saccharicrinis fermentans DSM 9555 = JCM 21142</name>
    <dbReference type="NCBI Taxonomy" id="869213"/>
    <lineage>
        <taxon>Bacteria</taxon>
        <taxon>Pseudomonadati</taxon>
        <taxon>Bacteroidota</taxon>
        <taxon>Bacteroidia</taxon>
        <taxon>Marinilabiliales</taxon>
        <taxon>Marinilabiliaceae</taxon>
        <taxon>Saccharicrinis</taxon>
    </lineage>
</organism>
<evidence type="ECO:0000256" key="1">
    <source>
        <dbReference type="ARBA" id="ARBA00009943"/>
    </source>
</evidence>
<dbReference type="EMBL" id="BAMD01000020">
    <property type="protein sequence ID" value="GAF03263.1"/>
    <property type="molecule type" value="Genomic_DNA"/>
</dbReference>
<keyword evidence="2" id="KW-0808">Transferase</keyword>
<dbReference type="RefSeq" id="WP_044212839.1">
    <property type="nucleotide sequence ID" value="NZ_BAMD01000020.1"/>
</dbReference>
<dbReference type="PANTHER" id="PTHR36174:SF1">
    <property type="entry name" value="LIPID II:GLYCINE GLYCYLTRANSFERASE"/>
    <property type="match status" value="1"/>
</dbReference>
<keyword evidence="4" id="KW-0573">Peptidoglycan synthesis</keyword>
<keyword evidence="5" id="KW-0012">Acyltransferase</keyword>
<dbReference type="InterPro" id="IPR038740">
    <property type="entry name" value="BioF2-like_GNAT_dom"/>
</dbReference>
<dbReference type="InterPro" id="IPR016181">
    <property type="entry name" value="Acyl_CoA_acyltransferase"/>
</dbReference>
<dbReference type="eggNOG" id="COG2348">
    <property type="taxonomic scope" value="Bacteria"/>
</dbReference>
<sequence length="413" mass="47888">MINTDLSAWIDGCIYEAFHRVIEKYILKMDSAITSPQKVIYAKHLKDDFGISVVSIPNIDAHEWDAFLNKTQESSYFSTSAWWKTFKNAYVLQVRNKNRELVAGIPFRILEVIPIIGKFFKFSWCDSSVLVTDTYSQKDAYTLKKMVFLKLVSFLKKRNVIVLNVSSKSVSHDKELFLELFDSSTKCATIVNDITLSDDDLYASFKKGKRYAIRKALKNQVEVKVKEGEDAFSLIADYCHLQEKMFAHKSAYYSRIYYKSARYLKNILSHSPRSYVAIAYYQGQPVAGNIMVSHKDMIYAYLGASDNELNRATDGSSLLEFEMMKFARDKGFKQYDLVGITIEKPDKSDPLYGIYSYKIGFGGEIRQYDSCGYSIRKRRYLFVWWLRKFETNPLALKIYQAINRNHHINDNDT</sequence>
<evidence type="ECO:0000256" key="5">
    <source>
        <dbReference type="ARBA" id="ARBA00023315"/>
    </source>
</evidence>
<evidence type="ECO:0000256" key="2">
    <source>
        <dbReference type="ARBA" id="ARBA00022679"/>
    </source>
</evidence>
<evidence type="ECO:0000256" key="4">
    <source>
        <dbReference type="ARBA" id="ARBA00022984"/>
    </source>
</evidence>
<dbReference type="PANTHER" id="PTHR36174">
    <property type="entry name" value="LIPID II:GLYCINE GLYCYLTRANSFERASE"/>
    <property type="match status" value="1"/>
</dbReference>
<dbReference type="AlphaFoldDB" id="W7Y6K0"/>
<reference evidence="8 9" key="1">
    <citation type="journal article" date="2014" name="Genome Announc.">
        <title>Draft Genome Sequence of Cytophaga fermentans JCM 21142T, a Facultative Anaerobe Isolated from Marine Mud.</title>
        <authorList>
            <person name="Starns D."/>
            <person name="Oshima K."/>
            <person name="Suda W."/>
            <person name="Iino T."/>
            <person name="Yuki M."/>
            <person name="Inoue J."/>
            <person name="Kitamura K."/>
            <person name="Iida T."/>
            <person name="Darby A."/>
            <person name="Hattori M."/>
            <person name="Ohkuma M."/>
        </authorList>
    </citation>
    <scope>NUCLEOTIDE SEQUENCE [LARGE SCALE GENOMIC DNA]</scope>
    <source>
        <strain evidence="8 9">JCM 21142</strain>
    </source>
</reference>
<gene>
    <name evidence="8" type="ORF">JCM21142_41930</name>
</gene>
<evidence type="ECO:0000259" key="7">
    <source>
        <dbReference type="Pfam" id="PF13480"/>
    </source>
</evidence>